<gene>
    <name evidence="9" type="ORF">METZ01_LOCUS410858</name>
</gene>
<dbReference type="InterPro" id="IPR023115">
    <property type="entry name" value="TIF_IF2_dom3"/>
</dbReference>
<keyword evidence="3" id="KW-0396">Initiation factor</keyword>
<keyword evidence="4" id="KW-0547">Nucleotide-binding</keyword>
<dbReference type="CDD" id="cd03692">
    <property type="entry name" value="mtIF2_IVc"/>
    <property type="match status" value="1"/>
</dbReference>
<dbReference type="Pfam" id="PF11987">
    <property type="entry name" value="IF-2"/>
    <property type="match status" value="1"/>
</dbReference>
<dbReference type="Gene3D" id="2.40.30.10">
    <property type="entry name" value="Translation factors"/>
    <property type="match status" value="1"/>
</dbReference>
<evidence type="ECO:0000313" key="9">
    <source>
        <dbReference type="EMBL" id="SVD58004.1"/>
    </source>
</evidence>
<dbReference type="GO" id="GO:0005525">
    <property type="term" value="F:GTP binding"/>
    <property type="evidence" value="ECO:0007669"/>
    <property type="project" value="UniProtKB-KW"/>
</dbReference>
<feature type="domain" description="Translation initiation factor IF- 2" evidence="8">
    <location>
        <begin position="2"/>
        <end position="111"/>
    </location>
</feature>
<evidence type="ECO:0000256" key="2">
    <source>
        <dbReference type="ARBA" id="ARBA00007733"/>
    </source>
</evidence>
<evidence type="ECO:0000256" key="5">
    <source>
        <dbReference type="ARBA" id="ARBA00022917"/>
    </source>
</evidence>
<organism evidence="9">
    <name type="scientific">marine metagenome</name>
    <dbReference type="NCBI Taxonomy" id="408172"/>
    <lineage>
        <taxon>unclassified sequences</taxon>
        <taxon>metagenomes</taxon>
        <taxon>ecological metagenomes</taxon>
    </lineage>
</organism>
<dbReference type="PANTHER" id="PTHR43381">
    <property type="entry name" value="TRANSLATION INITIATION FACTOR IF-2-RELATED"/>
    <property type="match status" value="1"/>
</dbReference>
<sequence>QQAEKMDNFFSKMEEGEISTVNVLLKSDVRGSAQALVESLEELSTDEVKVKVISSGVGAINNTDISLASASEAIVLGFNVRADAVAKKAADTEGVKIEYYSIIYNLIDDIKAIMGGLLSPELSENIIGIANVKDVFRSPKFGDIAGCMVQEGVVRKDSPIRVLRESVVIYEGELESLRRFKDDVKEVKSGTECGIGVLNYTDVQSGDQIEVFERIERARSL</sequence>
<dbReference type="GO" id="GO:0005829">
    <property type="term" value="C:cytosol"/>
    <property type="evidence" value="ECO:0007669"/>
    <property type="project" value="TreeGrafter"/>
</dbReference>
<dbReference type="InterPro" id="IPR004161">
    <property type="entry name" value="EFTu-like_2"/>
</dbReference>
<dbReference type="AlphaFoldDB" id="A0A382WHB2"/>
<dbReference type="FunFam" id="2.40.30.10:FF:000008">
    <property type="entry name" value="Translation initiation factor IF-2"/>
    <property type="match status" value="1"/>
</dbReference>
<dbReference type="SUPFAM" id="SSF50447">
    <property type="entry name" value="Translation proteins"/>
    <property type="match status" value="1"/>
</dbReference>
<dbReference type="InterPro" id="IPR015760">
    <property type="entry name" value="TIF_IF2"/>
</dbReference>
<reference evidence="9" key="1">
    <citation type="submission" date="2018-05" db="EMBL/GenBank/DDBJ databases">
        <authorList>
            <person name="Lanie J.A."/>
            <person name="Ng W.-L."/>
            <person name="Kazmierczak K.M."/>
            <person name="Andrzejewski T.M."/>
            <person name="Davidsen T.M."/>
            <person name="Wayne K.J."/>
            <person name="Tettelin H."/>
            <person name="Glass J.I."/>
            <person name="Rusch D."/>
            <person name="Podicherti R."/>
            <person name="Tsui H.-C.T."/>
            <person name="Winkler M.E."/>
        </authorList>
    </citation>
    <scope>NUCLEOTIDE SEQUENCE</scope>
</reference>
<keyword evidence="5" id="KW-0648">Protein biosynthesis</keyword>
<comment type="subcellular location">
    <subcellularLocation>
        <location evidence="1">Cytoplasm</location>
    </subcellularLocation>
</comment>
<evidence type="ECO:0000256" key="4">
    <source>
        <dbReference type="ARBA" id="ARBA00022741"/>
    </source>
</evidence>
<evidence type="ECO:0000259" key="8">
    <source>
        <dbReference type="Pfam" id="PF11987"/>
    </source>
</evidence>
<dbReference type="EMBL" id="UINC01159741">
    <property type="protein sequence ID" value="SVD58004.1"/>
    <property type="molecule type" value="Genomic_DNA"/>
</dbReference>
<dbReference type="InterPro" id="IPR000178">
    <property type="entry name" value="TF_IF2_bacterial-like"/>
</dbReference>
<proteinExistence type="inferred from homology"/>
<dbReference type="SUPFAM" id="SSF52156">
    <property type="entry name" value="Initiation factor IF2/eIF5b, domain 3"/>
    <property type="match status" value="1"/>
</dbReference>
<dbReference type="InterPro" id="IPR009000">
    <property type="entry name" value="Transl_B-barrel_sf"/>
</dbReference>
<evidence type="ECO:0000256" key="1">
    <source>
        <dbReference type="ARBA" id="ARBA00004496"/>
    </source>
</evidence>
<dbReference type="PROSITE" id="PS01176">
    <property type="entry name" value="IF2"/>
    <property type="match status" value="1"/>
</dbReference>
<evidence type="ECO:0000256" key="6">
    <source>
        <dbReference type="ARBA" id="ARBA00023134"/>
    </source>
</evidence>
<dbReference type="Gene3D" id="3.40.50.10050">
    <property type="entry name" value="Translation initiation factor IF- 2, domain 3"/>
    <property type="match status" value="1"/>
</dbReference>
<protein>
    <submittedName>
        <fullName evidence="9">Uncharacterized protein</fullName>
    </submittedName>
</protein>
<dbReference type="PANTHER" id="PTHR43381:SF5">
    <property type="entry name" value="TR-TYPE G DOMAIN-CONTAINING PROTEIN"/>
    <property type="match status" value="1"/>
</dbReference>
<keyword evidence="6" id="KW-0342">GTP-binding</keyword>
<comment type="similarity">
    <text evidence="2">Belongs to the TRAFAC class translation factor GTPase superfamily. Classic translation factor GTPase family. IF-2 subfamily.</text>
</comment>
<dbReference type="FunFam" id="3.40.50.10050:FF:000001">
    <property type="entry name" value="Translation initiation factor IF-2"/>
    <property type="match status" value="1"/>
</dbReference>
<feature type="non-terminal residue" evidence="9">
    <location>
        <position position="1"/>
    </location>
</feature>
<dbReference type="Pfam" id="PF03144">
    <property type="entry name" value="GTP_EFTU_D2"/>
    <property type="match status" value="1"/>
</dbReference>
<accession>A0A382WHB2</accession>
<dbReference type="GO" id="GO:0003924">
    <property type="term" value="F:GTPase activity"/>
    <property type="evidence" value="ECO:0007669"/>
    <property type="project" value="InterPro"/>
</dbReference>
<evidence type="ECO:0000259" key="7">
    <source>
        <dbReference type="Pfam" id="PF03144"/>
    </source>
</evidence>
<feature type="domain" description="Translation elongation factor EFTu-like" evidence="7">
    <location>
        <begin position="142"/>
        <end position="209"/>
    </location>
</feature>
<dbReference type="InterPro" id="IPR036925">
    <property type="entry name" value="TIF_IF2_dom3_sf"/>
</dbReference>
<name>A0A382WHB2_9ZZZZ</name>
<dbReference type="GO" id="GO:0003743">
    <property type="term" value="F:translation initiation factor activity"/>
    <property type="evidence" value="ECO:0007669"/>
    <property type="project" value="UniProtKB-KW"/>
</dbReference>
<evidence type="ECO:0000256" key="3">
    <source>
        <dbReference type="ARBA" id="ARBA00022540"/>
    </source>
</evidence>